<sequence>MYWSIFFEGEKLGELSYESLAAFGLFCERHGLNRDVVNSERKLEVYHKKHRDHLILENIIKNDLNKEVYEKLTTILKSSGIDLQADAESPTKISIRAFERTGVTDDSVKVSFPMGSNERLKNLLLQEFNKSKINYEMKEYTSKEGTGEKIIVAWELPAGTKNSQAKEKLITALSRIMIRFHKQSDQNQLFSFMPSEMIKNWLSSVTNPSQKTNVNEVADSQKIQPQKQKEPAKEKVTSLVINKADVFMAYNVIPPKAHKEDKEYLIFAEMIVKNTGTTPLGKPVLCLKVSPANYMQIQGQAIPEKMIDVLATHSSSGGEKGWKYVYSDWQRRIKEKGEYWITPIQEVKIPPNESLTYSFKMFFTEPIEKTEINVSGFAYFNEGKDQFAGNNQISFSF</sequence>
<organism evidence="1 2">
    <name type="scientific">Rossellomorea vietnamensis</name>
    <dbReference type="NCBI Taxonomy" id="218284"/>
    <lineage>
        <taxon>Bacteria</taxon>
        <taxon>Bacillati</taxon>
        <taxon>Bacillota</taxon>
        <taxon>Bacilli</taxon>
        <taxon>Bacillales</taxon>
        <taxon>Bacillaceae</taxon>
        <taxon>Rossellomorea</taxon>
    </lineage>
</organism>
<dbReference type="AlphaFoldDB" id="A0A5D4KFK4"/>
<dbReference type="RefSeq" id="WP_148946285.1">
    <property type="nucleotide sequence ID" value="NZ_VTEH01000004.1"/>
</dbReference>
<evidence type="ECO:0000313" key="1">
    <source>
        <dbReference type="EMBL" id="TYR76067.1"/>
    </source>
</evidence>
<gene>
    <name evidence="1" type="ORF">FZC79_07900</name>
</gene>
<reference evidence="1 2" key="1">
    <citation type="submission" date="2019-08" db="EMBL/GenBank/DDBJ databases">
        <title>Bacillus genomes from the desert of Cuatro Cienegas, Coahuila.</title>
        <authorList>
            <person name="Olmedo-Alvarez G."/>
        </authorList>
    </citation>
    <scope>NUCLEOTIDE SEQUENCE [LARGE SCALE GENOMIC DNA]</scope>
    <source>
        <strain evidence="1 2">CH40_1T</strain>
    </source>
</reference>
<dbReference type="EMBL" id="VTEH01000004">
    <property type="protein sequence ID" value="TYR76067.1"/>
    <property type="molecule type" value="Genomic_DNA"/>
</dbReference>
<evidence type="ECO:0000313" key="2">
    <source>
        <dbReference type="Proteomes" id="UP000323317"/>
    </source>
</evidence>
<accession>A0A5D4KFK4</accession>
<protein>
    <submittedName>
        <fullName evidence="1">Uncharacterized protein</fullName>
    </submittedName>
</protein>
<name>A0A5D4KFK4_9BACI</name>
<dbReference type="Proteomes" id="UP000323317">
    <property type="component" value="Unassembled WGS sequence"/>
</dbReference>
<proteinExistence type="predicted"/>
<comment type="caution">
    <text evidence="1">The sequence shown here is derived from an EMBL/GenBank/DDBJ whole genome shotgun (WGS) entry which is preliminary data.</text>
</comment>